<protein>
    <submittedName>
        <fullName evidence="3">Unannotated protein</fullName>
    </submittedName>
</protein>
<keyword evidence="1" id="KW-0175">Coiled coil</keyword>
<evidence type="ECO:0000313" key="5">
    <source>
        <dbReference type="EMBL" id="CAB4998142.1"/>
    </source>
</evidence>
<evidence type="ECO:0000313" key="3">
    <source>
        <dbReference type="EMBL" id="CAB4852918.1"/>
    </source>
</evidence>
<dbReference type="AlphaFoldDB" id="A0A6J7C7Y5"/>
<accession>A0A6J7C7Y5</accession>
<dbReference type="EMBL" id="CAEZYF010000037">
    <property type="protein sequence ID" value="CAB4748378.1"/>
    <property type="molecule type" value="Genomic_DNA"/>
</dbReference>
<evidence type="ECO:0000313" key="2">
    <source>
        <dbReference type="EMBL" id="CAB4748378.1"/>
    </source>
</evidence>
<evidence type="ECO:0000313" key="4">
    <source>
        <dbReference type="EMBL" id="CAB4950622.1"/>
    </source>
</evidence>
<dbReference type="EMBL" id="CAFBMT010000022">
    <property type="protein sequence ID" value="CAB4950622.1"/>
    <property type="molecule type" value="Genomic_DNA"/>
</dbReference>
<name>A0A6J7C7Y5_9ZZZZ</name>
<evidence type="ECO:0000256" key="1">
    <source>
        <dbReference type="SAM" id="Coils"/>
    </source>
</evidence>
<reference evidence="3" key="1">
    <citation type="submission" date="2020-05" db="EMBL/GenBank/DDBJ databases">
        <authorList>
            <person name="Chiriac C."/>
            <person name="Salcher M."/>
            <person name="Ghai R."/>
            <person name="Kavagutti S V."/>
        </authorList>
    </citation>
    <scope>NUCLEOTIDE SEQUENCE</scope>
</reference>
<proteinExistence type="predicted"/>
<dbReference type="EMBL" id="CAFBIY010000174">
    <property type="protein sequence ID" value="CAB4852918.1"/>
    <property type="molecule type" value="Genomic_DNA"/>
</dbReference>
<organism evidence="3">
    <name type="scientific">freshwater metagenome</name>
    <dbReference type="NCBI Taxonomy" id="449393"/>
    <lineage>
        <taxon>unclassified sequences</taxon>
        <taxon>metagenomes</taxon>
        <taxon>ecological metagenomes</taxon>
    </lineage>
</organism>
<sequence length="168" mass="19359">MEETLLSSPRGASVWELKMFEHLTGHTRREGALLEGYLSAAKDTESKALSYLVDLLVEDERRHHRHFNELAASLKSDAEPGGAEPIIPRLDFDRVERDAMLEVTTRLLDNEKDDYAELKRLRKELADLEDTTLWALLVDIMLRDTEKHMAILRFVTEHAKPKRAPRRG</sequence>
<gene>
    <name evidence="2" type="ORF">UFOPK2656_03382</name>
    <name evidence="3" type="ORF">UFOPK3267_02440</name>
    <name evidence="4" type="ORF">UFOPK3651_02820</name>
    <name evidence="5" type="ORF">UFOPK3931_01949</name>
</gene>
<dbReference type="EMBL" id="CAFBOL010000055">
    <property type="protein sequence ID" value="CAB4998142.1"/>
    <property type="molecule type" value="Genomic_DNA"/>
</dbReference>
<feature type="coiled-coil region" evidence="1">
    <location>
        <begin position="101"/>
        <end position="131"/>
    </location>
</feature>